<feature type="region of interest" description="Disordered" evidence="3">
    <location>
        <begin position="270"/>
        <end position="291"/>
    </location>
</feature>
<keyword evidence="2" id="KW-0175">Coiled coil</keyword>
<reference evidence="5 6" key="1">
    <citation type="submission" date="2016-11" db="EMBL/GenBank/DDBJ databases">
        <authorList>
            <person name="Jaros S."/>
            <person name="Januszkiewicz K."/>
            <person name="Wedrychowicz H."/>
        </authorList>
    </citation>
    <scope>NUCLEOTIDE SEQUENCE [LARGE SCALE GENOMIC DNA]</scope>
    <source>
        <strain evidence="5 6">DSM 46144</strain>
    </source>
</reference>
<dbReference type="InterPro" id="IPR016047">
    <property type="entry name" value="M23ase_b-sheet_dom"/>
</dbReference>
<feature type="coiled-coil region" evidence="2">
    <location>
        <begin position="179"/>
        <end position="206"/>
    </location>
</feature>
<gene>
    <name evidence="5" type="ORF">SAMN05443668_12814</name>
</gene>
<dbReference type="InterPro" id="IPR011055">
    <property type="entry name" value="Dup_hybrid_motif"/>
</dbReference>
<dbReference type="InterPro" id="IPR050570">
    <property type="entry name" value="Cell_wall_metabolism_enzyme"/>
</dbReference>
<dbReference type="SUPFAM" id="SSF51261">
    <property type="entry name" value="Duplicated hybrid motif"/>
    <property type="match status" value="1"/>
</dbReference>
<evidence type="ECO:0000256" key="1">
    <source>
        <dbReference type="ARBA" id="ARBA00022729"/>
    </source>
</evidence>
<dbReference type="Proteomes" id="UP000184440">
    <property type="component" value="Unassembled WGS sequence"/>
</dbReference>
<dbReference type="CDD" id="cd12797">
    <property type="entry name" value="M23_peptidase"/>
    <property type="match status" value="1"/>
</dbReference>
<sequence length="422" mass="45548">MPVRRGRLYAVSMVLAVGAALLVHLPVVQARNGPSPADQAEARRELHRAAAIMETATARARSATTAFLDASQRLPGAQVRVASAQGRVAASQVRAAAAERRSARAAHALRIAQQRFDAAQAAVEEARDDLGTYVRSTYEGRSYMVLSALGAVGGPDELLDRLNYTTRLVGGQQRAVDLVERRRQDVAEQRANVAEQKRQADVARTQARRALAAARAEQSAAHAAQAEMVGLVAQRRNAVRVAGQEQRASEARYAEAQAESYRIGQALRATARRERGGPTRTRSHRPRMSRPGQLWMPVSGWKSSDFGWRYDPYYHRSQLHAGTDFAAPAGAAIRAAGSGVVARAGWNGGYGNYTCIYHGDLSNGAGLSTCYAHQSKILVWTGQRVSRGEVIGRVGTTGASTGNHLHFEVRLDGNPVNPLGYL</sequence>
<dbReference type="GO" id="GO:0004222">
    <property type="term" value="F:metalloendopeptidase activity"/>
    <property type="evidence" value="ECO:0007669"/>
    <property type="project" value="TreeGrafter"/>
</dbReference>
<dbReference type="AlphaFoldDB" id="A0A1M7RNG3"/>
<dbReference type="PANTHER" id="PTHR21666:SF289">
    <property type="entry name" value="L-ALA--D-GLU ENDOPEPTIDASE"/>
    <property type="match status" value="1"/>
</dbReference>
<accession>A0A1M7RNG3</accession>
<feature type="domain" description="M23ase beta-sheet core" evidence="4">
    <location>
        <begin position="319"/>
        <end position="418"/>
    </location>
</feature>
<proteinExistence type="predicted"/>
<dbReference type="EMBL" id="FRCS01000028">
    <property type="protein sequence ID" value="SHN47784.1"/>
    <property type="molecule type" value="Genomic_DNA"/>
</dbReference>
<name>A0A1M7RNG3_9ACTN</name>
<keyword evidence="6" id="KW-1185">Reference proteome</keyword>
<dbReference type="Gene3D" id="6.10.250.3150">
    <property type="match status" value="1"/>
</dbReference>
<evidence type="ECO:0000259" key="4">
    <source>
        <dbReference type="Pfam" id="PF01551"/>
    </source>
</evidence>
<evidence type="ECO:0000313" key="6">
    <source>
        <dbReference type="Proteomes" id="UP000184440"/>
    </source>
</evidence>
<protein>
    <submittedName>
        <fullName evidence="5">Peptidase family M23</fullName>
    </submittedName>
</protein>
<evidence type="ECO:0000256" key="2">
    <source>
        <dbReference type="SAM" id="Coils"/>
    </source>
</evidence>
<organism evidence="5 6">
    <name type="scientific">Cryptosporangium aurantiacum</name>
    <dbReference type="NCBI Taxonomy" id="134849"/>
    <lineage>
        <taxon>Bacteria</taxon>
        <taxon>Bacillati</taxon>
        <taxon>Actinomycetota</taxon>
        <taxon>Actinomycetes</taxon>
        <taxon>Cryptosporangiales</taxon>
        <taxon>Cryptosporangiaceae</taxon>
        <taxon>Cryptosporangium</taxon>
    </lineage>
</organism>
<keyword evidence="1" id="KW-0732">Signal</keyword>
<dbReference type="Pfam" id="PF01551">
    <property type="entry name" value="Peptidase_M23"/>
    <property type="match status" value="1"/>
</dbReference>
<dbReference type="Gene3D" id="2.70.70.10">
    <property type="entry name" value="Glucose Permease (Domain IIA)"/>
    <property type="match status" value="1"/>
</dbReference>
<dbReference type="PANTHER" id="PTHR21666">
    <property type="entry name" value="PEPTIDASE-RELATED"/>
    <property type="match status" value="1"/>
</dbReference>
<dbReference type="STRING" id="134849.SAMN05443668_12814"/>
<evidence type="ECO:0000313" key="5">
    <source>
        <dbReference type="EMBL" id="SHN47784.1"/>
    </source>
</evidence>
<evidence type="ECO:0000256" key="3">
    <source>
        <dbReference type="SAM" id="MobiDB-lite"/>
    </source>
</evidence>